<keyword evidence="1" id="KW-0614">Plasmid</keyword>
<name>Q8RN57_CORJE</name>
<gene>
    <name evidence="1" type="primary">ypbA</name>
</gene>
<reference evidence="1" key="1">
    <citation type="journal article" date="2004" name="Plasmid">
        <title>Comparative genomics identified two conserved DNA modules in a corynebacterial plasmid family present in clinical isolates of the opportunistic human pathogen Corynebacterium jeikeium.</title>
        <authorList>
            <person name="Tauch A."/>
            <person name="Bischoff N."/>
            <person name="Puhler A."/>
            <person name="Kalinowski J."/>
        </authorList>
    </citation>
    <scope>NUCLEOTIDE SEQUENCE</scope>
    <source>
        <strain evidence="1">B85766</strain>
        <plasmid evidence="1">pB85766</plasmid>
    </source>
</reference>
<organism evidence="1">
    <name type="scientific">Corynebacterium jeikeium</name>
    <dbReference type="NCBI Taxonomy" id="38289"/>
    <lineage>
        <taxon>Bacteria</taxon>
        <taxon>Bacillati</taxon>
        <taxon>Actinomycetota</taxon>
        <taxon>Actinomycetes</taxon>
        <taxon>Mycobacteriales</taxon>
        <taxon>Corynebacteriaceae</taxon>
        <taxon>Corynebacterium</taxon>
    </lineage>
</organism>
<evidence type="ECO:0000313" key="1">
    <source>
        <dbReference type="EMBL" id="AAL96589.1"/>
    </source>
</evidence>
<sequence length="224" mass="25971">MATYLHPSLFRLYSRAADDDTFLYLDESYSVPDEYEKGSFYILAAVKLSYGDLEGTRKTLRDIAERDHWHTTDELRTSDGKERTVEMLEQFDSWGDEHLISVEAPLQSGNDLEKARGDCLRALVKHVYGGTRDDHPTGLIFEKRLRKIDDDRDRRLVKKLRQEGLFPREAGVAWVSPSDERLLWAPDITCMAYRRQITHKGRNETGEYFGSYLKQHSTIIHVEG</sequence>
<proteinExistence type="predicted"/>
<accession>Q8RN57</accession>
<protein>
    <submittedName>
        <fullName evidence="1">YpbA</fullName>
    </submittedName>
</protein>
<dbReference type="AlphaFoldDB" id="Q8RN57"/>
<dbReference type="EMBL" id="AF486522">
    <property type="protein sequence ID" value="AAL96589.1"/>
    <property type="molecule type" value="Genomic_DNA"/>
</dbReference>
<geneLocation type="plasmid" evidence="1">
    <name>pB85766</name>
</geneLocation>
<dbReference type="RefSeq" id="WP_011018352.1">
    <property type="nucleotide sequence ID" value="NC_003490.1"/>
</dbReference>